<dbReference type="InParanoid" id="A0A1J7JIV7"/>
<evidence type="ECO:0000313" key="1">
    <source>
        <dbReference type="EMBL" id="OIW29212.1"/>
    </source>
</evidence>
<reference evidence="1 2" key="1">
    <citation type="submission" date="2016-10" db="EMBL/GenBank/DDBJ databases">
        <title>Draft genome sequence of Coniochaeta ligniaria NRRL30616, a lignocellulolytic fungus for bioabatement of inhibitors in plant biomass hydrolysates.</title>
        <authorList>
            <consortium name="DOE Joint Genome Institute"/>
            <person name="Jimenez D.J."/>
            <person name="Hector R.E."/>
            <person name="Riley R."/>
            <person name="Sun H."/>
            <person name="Grigoriev I.V."/>
            <person name="Van Elsas J.D."/>
            <person name="Nichols N.N."/>
        </authorList>
    </citation>
    <scope>NUCLEOTIDE SEQUENCE [LARGE SCALE GENOMIC DNA]</scope>
    <source>
        <strain evidence="1 2">NRRL 30616</strain>
    </source>
</reference>
<protein>
    <submittedName>
        <fullName evidence="1">Uncharacterized protein</fullName>
    </submittedName>
</protein>
<proteinExistence type="predicted"/>
<organism evidence="1 2">
    <name type="scientific">Coniochaeta ligniaria NRRL 30616</name>
    <dbReference type="NCBI Taxonomy" id="1408157"/>
    <lineage>
        <taxon>Eukaryota</taxon>
        <taxon>Fungi</taxon>
        <taxon>Dikarya</taxon>
        <taxon>Ascomycota</taxon>
        <taxon>Pezizomycotina</taxon>
        <taxon>Sordariomycetes</taxon>
        <taxon>Sordariomycetidae</taxon>
        <taxon>Coniochaetales</taxon>
        <taxon>Coniochaetaceae</taxon>
        <taxon>Coniochaeta</taxon>
    </lineage>
</organism>
<dbReference type="Proteomes" id="UP000182658">
    <property type="component" value="Unassembled WGS sequence"/>
</dbReference>
<gene>
    <name evidence="1" type="ORF">CONLIGDRAFT_411218</name>
</gene>
<dbReference type="AlphaFoldDB" id="A0A1J7JIV7"/>
<name>A0A1J7JIV7_9PEZI</name>
<evidence type="ECO:0000313" key="2">
    <source>
        <dbReference type="Proteomes" id="UP000182658"/>
    </source>
</evidence>
<accession>A0A1J7JIV7</accession>
<dbReference type="EMBL" id="KV875098">
    <property type="protein sequence ID" value="OIW29212.1"/>
    <property type="molecule type" value="Genomic_DNA"/>
</dbReference>
<keyword evidence="2" id="KW-1185">Reference proteome</keyword>
<sequence length="73" mass="8296">MYWMMFVCCYFAVYCVKYMSAAFLVPKLEVVRGNPSISVSQSALFKSTPVPCGYLSTFRAGQNTISLCYQQRL</sequence>